<dbReference type="AlphaFoldDB" id="A0A090W958"/>
<dbReference type="eggNOG" id="COG4704">
    <property type="taxonomic scope" value="Bacteria"/>
</dbReference>
<proteinExistence type="predicted"/>
<dbReference type="STRING" id="504487.JCM19538_1653"/>
<dbReference type="EMBL" id="BBNR01000012">
    <property type="protein sequence ID" value="GAL67720.1"/>
    <property type="molecule type" value="Genomic_DNA"/>
</dbReference>
<keyword evidence="1" id="KW-0732">Signal</keyword>
<evidence type="ECO:0000313" key="5">
    <source>
        <dbReference type="EMBL" id="GAL88327.1"/>
    </source>
</evidence>
<evidence type="ECO:0000313" key="3">
    <source>
        <dbReference type="EMBL" id="GAL67720.1"/>
    </source>
</evidence>
<dbReference type="EMBL" id="BBNS01000018">
    <property type="protein sequence ID" value="GAL71984.1"/>
    <property type="molecule type" value="Genomic_DNA"/>
</dbReference>
<evidence type="ECO:0000313" key="6">
    <source>
        <dbReference type="Proteomes" id="UP000029646"/>
    </source>
</evidence>
<dbReference type="InterPro" id="IPR032812">
    <property type="entry name" value="SbsA_Ig"/>
</dbReference>
<accession>A0A090W958</accession>
<dbReference type="Proteomes" id="UP000030184">
    <property type="component" value="Unassembled WGS sequence"/>
</dbReference>
<dbReference type="Pfam" id="PF13205">
    <property type="entry name" value="Big_5"/>
    <property type="match status" value="1"/>
</dbReference>
<dbReference type="RefSeq" id="WP_042244336.1">
    <property type="nucleotide sequence ID" value="NZ_BBNR01000012.1"/>
</dbReference>
<reference evidence="7" key="1">
    <citation type="journal article" date="2014" name="Genome Announc.">
        <title>Draft Genome Sequence of Marine Flavobacterium Jejuia pallidilutea Strain 11shimoA1 and Pigmentation Mutants.</title>
        <authorList>
            <person name="Takatani N."/>
            <person name="Nakanishi M."/>
            <person name="Meirelles P."/>
            <person name="Mino S."/>
            <person name="Suda W."/>
            <person name="Oshima K."/>
            <person name="Hattori M."/>
            <person name="Ohkuma M."/>
            <person name="Hosokawa M."/>
            <person name="Miyashita K."/>
            <person name="Thompson F.L."/>
            <person name="Niwa A."/>
            <person name="Sawabe T."/>
            <person name="Sawabe T."/>
        </authorList>
    </citation>
    <scope>NUCLEOTIDE SEQUENCE [LARGE SCALE GENOMIC DNA]</scope>
    <source>
        <strain evidence="7">JCM 19538</strain>
    </source>
</reference>
<dbReference type="Proteomes" id="UP000029646">
    <property type="component" value="Unassembled WGS sequence"/>
</dbReference>
<gene>
    <name evidence="3" type="ORF">JCM19301_1007</name>
    <name evidence="4" type="ORF">JCM19302_329</name>
    <name evidence="5" type="ORF">JCM19538_1653</name>
</gene>
<evidence type="ECO:0000259" key="2">
    <source>
        <dbReference type="Pfam" id="PF13205"/>
    </source>
</evidence>
<dbReference type="EMBL" id="BBNY01000002">
    <property type="protein sequence ID" value="GAL88327.1"/>
    <property type="molecule type" value="Genomic_DNA"/>
</dbReference>
<dbReference type="Proteomes" id="UP000029641">
    <property type="component" value="Unassembled WGS sequence"/>
</dbReference>
<dbReference type="OrthoDB" id="9809989at2"/>
<dbReference type="PROSITE" id="PS51257">
    <property type="entry name" value="PROKAR_LIPOPROTEIN"/>
    <property type="match status" value="1"/>
</dbReference>
<evidence type="ECO:0000313" key="4">
    <source>
        <dbReference type="EMBL" id="GAL71984.1"/>
    </source>
</evidence>
<organism evidence="4 6">
    <name type="scientific">Jejuia pallidilutea</name>
    <dbReference type="NCBI Taxonomy" id="504487"/>
    <lineage>
        <taxon>Bacteria</taxon>
        <taxon>Pseudomonadati</taxon>
        <taxon>Bacteroidota</taxon>
        <taxon>Flavobacteriia</taxon>
        <taxon>Flavobacteriales</taxon>
        <taxon>Flavobacteriaceae</taxon>
        <taxon>Jejuia</taxon>
    </lineage>
</organism>
<feature type="domain" description="SbsA Ig-like" evidence="2">
    <location>
        <begin position="33"/>
        <end position="135"/>
    </location>
</feature>
<keyword evidence="7" id="KW-1185">Reference proteome</keyword>
<comment type="caution">
    <text evidence="4">The sequence shown here is derived from an EMBL/GenBank/DDBJ whole genome shotgun (WGS) entry which is preliminary data.</text>
</comment>
<evidence type="ECO:0000256" key="1">
    <source>
        <dbReference type="ARBA" id="ARBA00022729"/>
    </source>
</evidence>
<protein>
    <recommendedName>
        <fullName evidence="2">SbsA Ig-like domain-containing protein</fullName>
    </recommendedName>
</protein>
<evidence type="ECO:0000313" key="7">
    <source>
        <dbReference type="Proteomes" id="UP000030184"/>
    </source>
</evidence>
<sequence length="537" mass="61891">MRTTFLNFILIVIISCIFINCANRGTPEGGEKDVTPPEIVNTSPKNYSTNFKAKEIRIEFNEYIKIKNLQKQLIISPPMKTQPEITPLGSASKTIRIRIFDTLPPNTTYAFNFGNSIEDNNEGNPYTYYRYVFSTGDYIDSLTVTGNITDALFREPDTFVSVMLYEVDSTFTDSIIYKETPKYITNTLDSLTSFTIENAKAGNYLLLALKDKNGDNIYQQKSDKIAFKKDFITLPTDSTYNLRLFNEIVDFNPSRPQLVTGEKIMIGYEGNPEGVTFSLNSEVPEDFEYRITKDKKKDTLYYWYKPKLEVDSLVFNIAHPQITKEYIVRIRDKERDSLLMEAEPSGTIRYNEDFRISGNIPFTNFDASKIELMDKDSLSVEFSLKSYDSITNTYTLGFEKTEENKYSMSILPGAFTDFFENTNDTLQYSVSTRKKDSYGNLRLNIYNAVYPIIVQLTDKKGDVKYEQYATEQKPFDFLNISPGNYFVRVIFDTNGNKVYDTGNYLKKIQPEIVKHSEKEVEEVRAGWDLETSFTLKD</sequence>
<name>A0A090W958_9FLAO</name>